<evidence type="ECO:0000256" key="5">
    <source>
        <dbReference type="ARBA" id="ARBA00022692"/>
    </source>
</evidence>
<dbReference type="PANTHER" id="PTHR32552">
    <property type="entry name" value="FERRICHROME IRON RECEPTOR-RELATED"/>
    <property type="match status" value="1"/>
</dbReference>
<dbReference type="GO" id="GO:0009279">
    <property type="term" value="C:cell outer membrane"/>
    <property type="evidence" value="ECO:0007669"/>
    <property type="project" value="UniProtKB-SubCell"/>
</dbReference>
<keyword evidence="4" id="KW-0410">Iron transport</keyword>
<evidence type="ECO:0000256" key="2">
    <source>
        <dbReference type="ARBA" id="ARBA00022448"/>
    </source>
</evidence>
<keyword evidence="9 11" id="KW-0472">Membrane</keyword>
<accession>A0A023D9Y2</accession>
<dbReference type="AlphaFoldDB" id="A0A023D9Y2"/>
<evidence type="ECO:0000313" key="13">
    <source>
        <dbReference type="EMBL" id="GAJ30515.1"/>
    </source>
</evidence>
<dbReference type="Pfam" id="PF07715">
    <property type="entry name" value="Plug"/>
    <property type="match status" value="1"/>
</dbReference>
<keyword evidence="10 11" id="KW-0998">Cell outer membrane</keyword>
<dbReference type="SUPFAM" id="SSF56935">
    <property type="entry name" value="Porins"/>
    <property type="match status" value="1"/>
</dbReference>
<keyword evidence="13" id="KW-0675">Receptor</keyword>
<evidence type="ECO:0000256" key="6">
    <source>
        <dbReference type="ARBA" id="ARBA00022729"/>
    </source>
</evidence>
<gene>
    <name evidence="13" type="ORF">Amme_160_004</name>
</gene>
<evidence type="ECO:0000313" key="14">
    <source>
        <dbReference type="Proteomes" id="UP000019760"/>
    </source>
</evidence>
<evidence type="ECO:0000256" key="11">
    <source>
        <dbReference type="PROSITE-ProRule" id="PRU01360"/>
    </source>
</evidence>
<keyword evidence="14" id="KW-1185">Reference proteome</keyword>
<evidence type="ECO:0000256" key="8">
    <source>
        <dbReference type="ARBA" id="ARBA00023065"/>
    </source>
</evidence>
<keyword evidence="8" id="KW-0406">Ion transport</keyword>
<name>A0A023D9Y2_ACIMT</name>
<feature type="domain" description="TonB-dependent receptor plug" evidence="12">
    <location>
        <begin position="7"/>
        <end position="109"/>
    </location>
</feature>
<organism evidence="13 14">
    <name type="scientific">Acidomonas methanolica NBRC 104435</name>
    <dbReference type="NCBI Taxonomy" id="1231351"/>
    <lineage>
        <taxon>Bacteria</taxon>
        <taxon>Pseudomonadati</taxon>
        <taxon>Pseudomonadota</taxon>
        <taxon>Alphaproteobacteria</taxon>
        <taxon>Acetobacterales</taxon>
        <taxon>Acetobacteraceae</taxon>
        <taxon>Acidomonas</taxon>
    </lineage>
</organism>
<dbReference type="PANTHER" id="PTHR32552:SF68">
    <property type="entry name" value="FERRICHROME OUTER MEMBRANE TRANSPORTER_PHAGE RECEPTOR"/>
    <property type="match status" value="1"/>
</dbReference>
<keyword evidence="5 11" id="KW-0812">Transmembrane</keyword>
<evidence type="ECO:0000256" key="1">
    <source>
        <dbReference type="ARBA" id="ARBA00004571"/>
    </source>
</evidence>
<dbReference type="EMBL" id="BAND01000155">
    <property type="protein sequence ID" value="GAJ30515.1"/>
    <property type="molecule type" value="Genomic_DNA"/>
</dbReference>
<evidence type="ECO:0000256" key="4">
    <source>
        <dbReference type="ARBA" id="ARBA00022496"/>
    </source>
</evidence>
<evidence type="ECO:0000259" key="12">
    <source>
        <dbReference type="Pfam" id="PF07715"/>
    </source>
</evidence>
<evidence type="ECO:0000256" key="3">
    <source>
        <dbReference type="ARBA" id="ARBA00022452"/>
    </source>
</evidence>
<evidence type="ECO:0000256" key="7">
    <source>
        <dbReference type="ARBA" id="ARBA00023004"/>
    </source>
</evidence>
<protein>
    <submittedName>
        <fullName evidence="13">TonB-dependent receptor</fullName>
    </submittedName>
</protein>
<comment type="caution">
    <text evidence="13">The sequence shown here is derived from an EMBL/GenBank/DDBJ whole genome shotgun (WGS) entry which is preliminary data.</text>
</comment>
<reference evidence="14" key="1">
    <citation type="journal article" date="2014" name="FEMS Microbiol. Lett.">
        <title>Draft Genomic DNA Sequence of the Facultatively Methylotrophic Bacterium Acidomonas methanolica type strain MB58.</title>
        <authorList>
            <person name="Higashiura N."/>
            <person name="Hadano H."/>
            <person name="Hirakawa H."/>
            <person name="Matsutani M."/>
            <person name="Takabe S."/>
            <person name="Matsushita K."/>
            <person name="Azuma Y."/>
        </authorList>
    </citation>
    <scope>NUCLEOTIDE SEQUENCE [LARGE SCALE GENOMIC DNA]</scope>
    <source>
        <strain evidence="14">MB58</strain>
    </source>
</reference>
<reference evidence="13 14" key="2">
    <citation type="journal article" date="2014" name="FEMS Microbiol. Lett.">
        <title>Draft genomic DNA sequence of the facultatively methylotrophic bacterium Acidomonas methanolica type strain MB58.</title>
        <authorList>
            <person name="Higashiura N."/>
            <person name="Hadano H."/>
            <person name="Hirakawa H."/>
            <person name="Matsutani M."/>
            <person name="Takabe S."/>
            <person name="Matsushita K."/>
            <person name="Azuma Y."/>
        </authorList>
    </citation>
    <scope>NUCLEOTIDE SEQUENCE [LARGE SCALE GENOMIC DNA]</scope>
    <source>
        <strain evidence="13 14">MB58</strain>
    </source>
</reference>
<evidence type="ECO:0000256" key="9">
    <source>
        <dbReference type="ARBA" id="ARBA00023136"/>
    </source>
</evidence>
<dbReference type="InterPro" id="IPR012910">
    <property type="entry name" value="Plug_dom"/>
</dbReference>
<keyword evidence="2 11" id="KW-0813">Transport</keyword>
<dbReference type="Gene3D" id="2.170.130.10">
    <property type="entry name" value="TonB-dependent receptor, plug domain"/>
    <property type="match status" value="1"/>
</dbReference>
<dbReference type="InterPro" id="IPR039426">
    <property type="entry name" value="TonB-dep_rcpt-like"/>
</dbReference>
<dbReference type="GO" id="GO:0015344">
    <property type="term" value="F:siderophore uptake transmembrane transporter activity"/>
    <property type="evidence" value="ECO:0007669"/>
    <property type="project" value="TreeGrafter"/>
</dbReference>
<comment type="subcellular location">
    <subcellularLocation>
        <location evidence="1 11">Cell outer membrane</location>
        <topology evidence="1 11">Multi-pass membrane protein</topology>
    </subcellularLocation>
</comment>
<keyword evidence="6" id="KW-0732">Signal</keyword>
<comment type="similarity">
    <text evidence="11">Belongs to the TonB-dependent receptor family.</text>
</comment>
<dbReference type="PROSITE" id="PS52016">
    <property type="entry name" value="TONB_DEPENDENT_REC_3"/>
    <property type="match status" value="1"/>
</dbReference>
<sequence length="858" mass="94990">MRRLIREKDSPSAVTELGAKQISANGSMGSIVTLLRQAPSVYVYQQGPGNNEPVFTIRGTRGMEVAQTLDGIPMQDLLNGGSGSYLQGIAGYYFNTDQISGVSLYPGVAYPDQSTFGTIGGTVAYKSMRPSTKRGLDVFGGVGSFGTWKEGFKVDSGGLDGALGRGVDAPRLMLQYSNMQTKGYIENTPARFNSMEAAFDKPYDSGQSMFQATVLYNTGSSNYIPEPIPSIYQQKYGNYFNYPKSEQYAYTRNDYFTIMLKNDTYINDYISVGLSGFYRYNNSYSDYYSNINTFAPAGQWPAYSMNGVTLFNQTLANFAYQQVYGYGNPYYQPGVVTYDGNALYNNTSSCPSSYVAQYAGAPTPCGYNSEQQYIHTNTYGIQPRISITPPDIFGIRNTIHVGALIARETQNNLASYAGVTPYIPHDEQNRIPGYGGTFRNIYSGYAQDRIDLLHNSLHITGGFTIQGTKSGYTTPWVYDGDSPPASYLAANSAYCNQYSCSYGPYKSRKWDRNWLPFANVTFDFDKISPVLRGLSAYGSMGTSALYAPVTDFGPTFATAPPSASIVHMYEGGIKYNTGKLAVSADYYYQKVDRDFGYFSDQTPNTALYGKSLYTNDGERLMRGVEMNVIYQINKNWQLFGNWSYNSARYLKTYFAFVTVQEDQFGIASRGSHVTGIPSWLSTFGVDYHKNNLFLNDDDLNVRFTGQYTGHQYTTYDLGGFENVGPLPGVTSGTSNGYGSYNYYNAVAGSTTMDPKGGIAPYMIFSINVDYHLPVHNLGPLKSIDFNMNVYNLFNTFYWQYKYKQISPNGSGCGNFASNPPGFNGFAGQPVNIYNCSTQFSDGIPGVPAQAMFTMRAHF</sequence>
<dbReference type="InterPro" id="IPR036942">
    <property type="entry name" value="Beta-barrel_TonB_sf"/>
</dbReference>
<keyword evidence="7" id="KW-0408">Iron</keyword>
<proteinExistence type="inferred from homology"/>
<dbReference type="InterPro" id="IPR037066">
    <property type="entry name" value="Plug_dom_sf"/>
</dbReference>
<dbReference type="Proteomes" id="UP000019760">
    <property type="component" value="Unassembled WGS sequence"/>
</dbReference>
<keyword evidence="3 11" id="KW-1134">Transmembrane beta strand</keyword>
<dbReference type="Gene3D" id="2.40.170.20">
    <property type="entry name" value="TonB-dependent receptor, beta-barrel domain"/>
    <property type="match status" value="1"/>
</dbReference>
<evidence type="ECO:0000256" key="10">
    <source>
        <dbReference type="ARBA" id="ARBA00023237"/>
    </source>
</evidence>